<dbReference type="EC" id="3.1.1.85" evidence="2"/>
<sequence>MKTSTTLVMVPCFGGAPWNLMQMHALQDWPMRTFRLPEDLNNLEELSDFVLEQVSDLEDYILLGDSFGAVISIALATRRPRGLQGLVLSGGFAKSPITSPLLRGLAALAPFFPGVFYRELTLRVHAIKLRSVFDREGEIPWSATKTKEFFVKETTHRAYVSRIKAIEKSDYTGMLSRINVPTLLLTPEEDRLIGKEAAEIMLNGIAGSTEVILPRTGHMFRFSHPSAYSERIRDFLQRIFPDSASSTVDTRNLN</sequence>
<proteinExistence type="predicted"/>
<dbReference type="GO" id="GO:0090499">
    <property type="term" value="F:pimelyl-[acyl-carrier protein] methyl ester esterase activity"/>
    <property type="evidence" value="ECO:0007669"/>
    <property type="project" value="UniProtKB-EC"/>
</dbReference>
<evidence type="ECO:0000313" key="2">
    <source>
        <dbReference type="EMBL" id="OIR03263.1"/>
    </source>
</evidence>
<dbReference type="EMBL" id="MLJW01000067">
    <property type="protein sequence ID" value="OIR03263.1"/>
    <property type="molecule type" value="Genomic_DNA"/>
</dbReference>
<dbReference type="InterPro" id="IPR022742">
    <property type="entry name" value="Hydrolase_4"/>
</dbReference>
<protein>
    <submittedName>
        <fullName evidence="2">Pimeloyl-[acyl-carrier protein] methyl ester esterase</fullName>
        <ecNumber evidence="2">3.1.1.85</ecNumber>
    </submittedName>
</protein>
<comment type="caution">
    <text evidence="2">The sequence shown here is derived from an EMBL/GenBank/DDBJ whole genome shotgun (WGS) entry which is preliminary data.</text>
</comment>
<dbReference type="SUPFAM" id="SSF53474">
    <property type="entry name" value="alpha/beta-Hydrolases"/>
    <property type="match status" value="1"/>
</dbReference>
<organism evidence="2">
    <name type="scientific">mine drainage metagenome</name>
    <dbReference type="NCBI Taxonomy" id="410659"/>
    <lineage>
        <taxon>unclassified sequences</taxon>
        <taxon>metagenomes</taxon>
        <taxon>ecological metagenomes</taxon>
    </lineage>
</organism>
<gene>
    <name evidence="2" type="primary">bioH_5</name>
    <name evidence="2" type="ORF">GALL_145350</name>
</gene>
<feature type="domain" description="Serine aminopeptidase S33" evidence="1">
    <location>
        <begin position="43"/>
        <end position="206"/>
    </location>
</feature>
<evidence type="ECO:0000259" key="1">
    <source>
        <dbReference type="Pfam" id="PF12146"/>
    </source>
</evidence>
<dbReference type="Gene3D" id="3.40.50.1820">
    <property type="entry name" value="alpha/beta hydrolase"/>
    <property type="match status" value="1"/>
</dbReference>
<keyword evidence="2" id="KW-0378">Hydrolase</keyword>
<accession>A0A1J5S4R3</accession>
<reference evidence="2" key="1">
    <citation type="submission" date="2016-10" db="EMBL/GenBank/DDBJ databases">
        <title>Sequence of Gallionella enrichment culture.</title>
        <authorList>
            <person name="Poehlein A."/>
            <person name="Muehling M."/>
            <person name="Daniel R."/>
        </authorList>
    </citation>
    <scope>NUCLEOTIDE SEQUENCE</scope>
</reference>
<dbReference type="AlphaFoldDB" id="A0A1J5S4R3"/>
<name>A0A1J5S4R3_9ZZZZ</name>
<dbReference type="Pfam" id="PF12146">
    <property type="entry name" value="Hydrolase_4"/>
    <property type="match status" value="1"/>
</dbReference>
<dbReference type="InterPro" id="IPR029058">
    <property type="entry name" value="AB_hydrolase_fold"/>
</dbReference>